<proteinExistence type="inferred from homology"/>
<organism evidence="11 12">
    <name type="scientific">Azospirillum oleiclasticum</name>
    <dbReference type="NCBI Taxonomy" id="2735135"/>
    <lineage>
        <taxon>Bacteria</taxon>
        <taxon>Pseudomonadati</taxon>
        <taxon>Pseudomonadota</taxon>
        <taxon>Alphaproteobacteria</taxon>
        <taxon>Rhodospirillales</taxon>
        <taxon>Azospirillaceae</taxon>
        <taxon>Azospirillum</taxon>
    </lineage>
</organism>
<sequence>MRSSMTERLVGALAMASGACRALAALLLALLAVLVVGGVAARNLADLGLPWVDELARFCGIALVYLTVPMLALRGQHVAVDMLPKALPPVPRLWLEKAAELAMLAFCALFLYALHLFLGRAGKFETPALGMSNWLFYAPPLIGFVLLTLAALTRLFGCASAGAEDGEIR</sequence>
<evidence type="ECO:0000256" key="3">
    <source>
        <dbReference type="ARBA" id="ARBA00022475"/>
    </source>
</evidence>
<feature type="transmembrane region" description="Helical" evidence="9">
    <location>
        <begin position="134"/>
        <end position="152"/>
    </location>
</feature>
<comment type="similarity">
    <text evidence="8 9">Belongs to the TRAP transporter small permease family.</text>
</comment>
<evidence type="ECO:0000256" key="8">
    <source>
        <dbReference type="ARBA" id="ARBA00038436"/>
    </source>
</evidence>
<feature type="transmembrane region" description="Helical" evidence="9">
    <location>
        <begin position="94"/>
        <end position="114"/>
    </location>
</feature>
<keyword evidence="4 9" id="KW-0997">Cell inner membrane</keyword>
<keyword evidence="5 9" id="KW-0812">Transmembrane</keyword>
<comment type="subunit">
    <text evidence="9">The complex comprises the extracytoplasmic solute receptor protein and the two transmembrane proteins.</text>
</comment>
<keyword evidence="2 9" id="KW-0813">Transport</keyword>
<reference evidence="11 12" key="1">
    <citation type="submission" date="2020-05" db="EMBL/GenBank/DDBJ databases">
        <title>Azospirillum oleiclasticum sp. nov, a nitrogen-fixing and heavy crude oil-emulsifying bacterium isolated from the crude oil of Yumen Oilfield.</title>
        <authorList>
            <person name="Wu D."/>
            <person name="Cai M."/>
            <person name="Zhang X."/>
        </authorList>
    </citation>
    <scope>NUCLEOTIDE SEQUENCE [LARGE SCALE GENOMIC DNA]</scope>
    <source>
        <strain evidence="11 12">ROY-1-1-2</strain>
    </source>
</reference>
<evidence type="ECO:0000313" key="12">
    <source>
        <dbReference type="Proteomes" id="UP000584642"/>
    </source>
</evidence>
<dbReference type="InterPro" id="IPR055348">
    <property type="entry name" value="DctQ"/>
</dbReference>
<dbReference type="PANTHER" id="PTHR35011">
    <property type="entry name" value="2,3-DIKETO-L-GULONATE TRAP TRANSPORTER SMALL PERMEASE PROTEIN YIAM"/>
    <property type="match status" value="1"/>
</dbReference>
<keyword evidence="7 9" id="KW-0472">Membrane</keyword>
<evidence type="ECO:0000256" key="2">
    <source>
        <dbReference type="ARBA" id="ARBA00022448"/>
    </source>
</evidence>
<evidence type="ECO:0000313" key="11">
    <source>
        <dbReference type="EMBL" id="NYZ23327.1"/>
    </source>
</evidence>
<dbReference type="PROSITE" id="PS51257">
    <property type="entry name" value="PROKAR_LIPOPROTEIN"/>
    <property type="match status" value="1"/>
</dbReference>
<dbReference type="InterPro" id="IPR007387">
    <property type="entry name" value="TRAP_DctQ"/>
</dbReference>
<dbReference type="PANTHER" id="PTHR35011:SF2">
    <property type="entry name" value="2,3-DIKETO-L-GULONATE TRAP TRANSPORTER SMALL PERMEASE PROTEIN YIAM"/>
    <property type="match status" value="1"/>
</dbReference>
<dbReference type="Proteomes" id="UP000584642">
    <property type="component" value="Unassembled WGS sequence"/>
</dbReference>
<evidence type="ECO:0000256" key="1">
    <source>
        <dbReference type="ARBA" id="ARBA00004429"/>
    </source>
</evidence>
<evidence type="ECO:0000259" key="10">
    <source>
        <dbReference type="Pfam" id="PF04290"/>
    </source>
</evidence>
<accession>A0ABX2TG69</accession>
<gene>
    <name evidence="11" type="ORF">HND93_26805</name>
</gene>
<evidence type="ECO:0000256" key="5">
    <source>
        <dbReference type="ARBA" id="ARBA00022692"/>
    </source>
</evidence>
<dbReference type="EMBL" id="JABFDB010000026">
    <property type="protein sequence ID" value="NYZ23327.1"/>
    <property type="molecule type" value="Genomic_DNA"/>
</dbReference>
<evidence type="ECO:0000256" key="6">
    <source>
        <dbReference type="ARBA" id="ARBA00022989"/>
    </source>
</evidence>
<comment type="caution">
    <text evidence="11">The sequence shown here is derived from an EMBL/GenBank/DDBJ whole genome shotgun (WGS) entry which is preliminary data.</text>
</comment>
<feature type="domain" description="Tripartite ATP-independent periplasmic transporters DctQ component" evidence="10">
    <location>
        <begin position="31"/>
        <end position="157"/>
    </location>
</feature>
<comment type="subcellular location">
    <subcellularLocation>
        <location evidence="1 9">Cell inner membrane</location>
        <topology evidence="1 9">Multi-pass membrane protein</topology>
    </subcellularLocation>
</comment>
<comment type="caution">
    <text evidence="9">Lacks conserved residue(s) required for the propagation of feature annotation.</text>
</comment>
<keyword evidence="6 9" id="KW-1133">Transmembrane helix</keyword>
<evidence type="ECO:0000256" key="4">
    <source>
        <dbReference type="ARBA" id="ARBA00022519"/>
    </source>
</evidence>
<name>A0ABX2TG69_9PROT</name>
<comment type="function">
    <text evidence="9">Part of the tripartite ATP-independent periplasmic (TRAP) transport system.</text>
</comment>
<protein>
    <recommendedName>
        <fullName evidence="9">TRAP transporter small permease protein</fullName>
    </recommendedName>
</protein>
<dbReference type="Pfam" id="PF04290">
    <property type="entry name" value="DctQ"/>
    <property type="match status" value="1"/>
</dbReference>
<feature type="transmembrane region" description="Helical" evidence="9">
    <location>
        <begin position="55"/>
        <end position="73"/>
    </location>
</feature>
<evidence type="ECO:0000256" key="9">
    <source>
        <dbReference type="RuleBase" id="RU369079"/>
    </source>
</evidence>
<keyword evidence="12" id="KW-1185">Reference proteome</keyword>
<keyword evidence="3" id="KW-1003">Cell membrane</keyword>
<evidence type="ECO:0000256" key="7">
    <source>
        <dbReference type="ARBA" id="ARBA00023136"/>
    </source>
</evidence>